<dbReference type="Pfam" id="PF14011">
    <property type="entry name" value="ESX-1_EspG"/>
    <property type="match status" value="1"/>
</dbReference>
<reference evidence="5 6" key="1">
    <citation type="submission" date="2019-06" db="EMBL/GenBank/DDBJ databases">
        <title>Whole geneome sequnce of Mycobacteroides chelonae M77 isolated from bovine milk from Meghalaya, India.</title>
        <authorList>
            <person name="Vise E."/>
            <person name="Das S."/>
            <person name="Garg A."/>
            <person name="Ghatak S."/>
            <person name="Shakuntala I."/>
            <person name="Milton A.A.P."/>
            <person name="Karam A."/>
            <person name="Sanjukta R."/>
            <person name="Puro K."/>
            <person name="Sen A."/>
        </authorList>
    </citation>
    <scope>NUCLEOTIDE SEQUENCE [LARGE SCALE GENOMIC DNA]</scope>
    <source>
        <strain evidence="5 6">M77</strain>
    </source>
</reference>
<dbReference type="Proteomes" id="UP000317728">
    <property type="component" value="Chromosome"/>
</dbReference>
<evidence type="ECO:0000256" key="2">
    <source>
        <dbReference type="ARBA" id="ARBA00006411"/>
    </source>
</evidence>
<comment type="similarity">
    <text evidence="2">Belongs to the EspG family.</text>
</comment>
<protein>
    <recommendedName>
        <fullName evidence="7">ESX secretion-associated protein EspG</fullName>
    </recommendedName>
</protein>
<dbReference type="EMBL" id="CP041150">
    <property type="protein sequence ID" value="QDF72622.1"/>
    <property type="molecule type" value="Genomic_DNA"/>
</dbReference>
<dbReference type="GO" id="GO:0005737">
    <property type="term" value="C:cytoplasm"/>
    <property type="evidence" value="ECO:0007669"/>
    <property type="project" value="UniProtKB-SubCell"/>
</dbReference>
<evidence type="ECO:0000256" key="3">
    <source>
        <dbReference type="ARBA" id="ARBA00022490"/>
    </source>
</evidence>
<evidence type="ECO:0000256" key="4">
    <source>
        <dbReference type="ARBA" id="ARBA00023186"/>
    </source>
</evidence>
<dbReference type="InterPro" id="IPR025734">
    <property type="entry name" value="EspG"/>
</dbReference>
<keyword evidence="3" id="KW-0963">Cytoplasm</keyword>
<gene>
    <name evidence="5" type="ORF">FJK96_22280</name>
</gene>
<organism evidence="5 6">
    <name type="scientific">Mycobacteroides chelonae</name>
    <name type="common">Mycobacterium chelonae</name>
    <dbReference type="NCBI Taxonomy" id="1774"/>
    <lineage>
        <taxon>Bacteria</taxon>
        <taxon>Bacillati</taxon>
        <taxon>Actinomycetota</taxon>
        <taxon>Actinomycetes</taxon>
        <taxon>Mycobacteriales</taxon>
        <taxon>Mycobacteriaceae</taxon>
        <taxon>Mycobacteroides</taxon>
    </lineage>
</organism>
<dbReference type="RefSeq" id="WP_131822206.1">
    <property type="nucleotide sequence ID" value="NZ_CP041150.1"/>
</dbReference>
<keyword evidence="4" id="KW-0143">Chaperone</keyword>
<accession>A0AB73U7I4</accession>
<evidence type="ECO:0000313" key="5">
    <source>
        <dbReference type="EMBL" id="QDF72622.1"/>
    </source>
</evidence>
<name>A0AB73U7I4_MYCCH</name>
<comment type="subcellular location">
    <subcellularLocation>
        <location evidence="1">Cytoplasm</location>
    </subcellularLocation>
</comment>
<sequence length="255" mass="28777">MTEESNRDLTRIGSMTPLELIMLAKYVGMEDLPFPFLGCYRHPFLKIEEYLAHQDEVISSYLAEEDKCVNHWFASFLHADIWVECMTPLLPMLAHRRGQVGYFAVQRFGDLTIDVYSVSPYNLGSAIASGAALSKPGRKERVVLPGMPIPTLAEQSAHDSDDFTIAHTVTSPMISVLTAPYGESTVQSRYQPARERRFDITRARVKWVSVDGDGDYIAEPERKYFTPMSRQALTRRIDELIASDVRAVRAARGLD</sequence>
<evidence type="ECO:0008006" key="7">
    <source>
        <dbReference type="Google" id="ProtNLM"/>
    </source>
</evidence>
<proteinExistence type="inferred from homology"/>
<evidence type="ECO:0000313" key="6">
    <source>
        <dbReference type="Proteomes" id="UP000317728"/>
    </source>
</evidence>
<dbReference type="AlphaFoldDB" id="A0AB73U7I4"/>
<evidence type="ECO:0000256" key="1">
    <source>
        <dbReference type="ARBA" id="ARBA00004496"/>
    </source>
</evidence>